<evidence type="ECO:0000313" key="3">
    <source>
        <dbReference type="EMBL" id="CUX80740.1"/>
    </source>
</evidence>
<keyword evidence="1" id="KW-0694">RNA-binding</keyword>
<keyword evidence="4" id="KW-1185">Reference proteome</keyword>
<sequence>MTNPLQLRQFDPEFLANFQKGLADFLGLDGTDALPPIFKLPVAVALTDDATQQLCQRHGIAVHDERAKHVAAAIERYKRRVQYHYAMLKGEAKYDLDMQRAGEITDRERDDWQRRFDHLKHQQKIGNRKAQMTAVQRQFSRV</sequence>
<accession>A0ABP2BW16</accession>
<dbReference type="Gene3D" id="1.10.1710.10">
    <property type="entry name" value="ProQ/FinO domain"/>
    <property type="match status" value="1"/>
</dbReference>
<reference evidence="3 4" key="1">
    <citation type="submission" date="2016-01" db="EMBL/GenBank/DDBJ databases">
        <authorList>
            <person name="Varghese N."/>
        </authorList>
    </citation>
    <scope>NUCLEOTIDE SEQUENCE [LARGE SCALE GENOMIC DNA]</scope>
    <source>
        <strain evidence="3 4">HL-91</strain>
    </source>
</reference>
<dbReference type="SUPFAM" id="SSF48657">
    <property type="entry name" value="FinO-like"/>
    <property type="match status" value="1"/>
</dbReference>
<comment type="caution">
    <text evidence="3">The sequence shown here is derived from an EMBL/GenBank/DDBJ whole genome shotgun (WGS) entry which is preliminary data.</text>
</comment>
<evidence type="ECO:0000313" key="4">
    <source>
        <dbReference type="Proteomes" id="UP000182045"/>
    </source>
</evidence>
<feature type="domain" description="ProQ/FinO" evidence="2">
    <location>
        <begin position="66"/>
        <end position="124"/>
    </location>
</feature>
<gene>
    <name evidence="3" type="ORF">Ga0058931_1305</name>
</gene>
<evidence type="ECO:0000256" key="1">
    <source>
        <dbReference type="ARBA" id="ARBA00022884"/>
    </source>
</evidence>
<evidence type="ECO:0000259" key="2">
    <source>
        <dbReference type="Pfam" id="PF04352"/>
    </source>
</evidence>
<dbReference type="Pfam" id="PF04352">
    <property type="entry name" value="ProQ"/>
    <property type="match status" value="1"/>
</dbReference>
<dbReference type="InterPro" id="IPR016103">
    <property type="entry name" value="ProQ/FinO"/>
</dbReference>
<dbReference type="Proteomes" id="UP000182045">
    <property type="component" value="Unassembled WGS sequence"/>
</dbReference>
<dbReference type="RefSeq" id="WP_072245618.1">
    <property type="nucleotide sequence ID" value="NZ_FBYC01000004.1"/>
</dbReference>
<organism evidence="3 4">
    <name type="scientific">Roseibaca calidilacus</name>
    <dbReference type="NCBI Taxonomy" id="1666912"/>
    <lineage>
        <taxon>Bacteria</taxon>
        <taxon>Pseudomonadati</taxon>
        <taxon>Pseudomonadota</taxon>
        <taxon>Alphaproteobacteria</taxon>
        <taxon>Rhodobacterales</taxon>
        <taxon>Paracoccaceae</taxon>
        <taxon>Roseinatronobacter</taxon>
    </lineage>
</organism>
<proteinExistence type="predicted"/>
<name>A0ABP2BW16_9RHOB</name>
<dbReference type="InterPro" id="IPR036442">
    <property type="entry name" value="ProQ/FinO_sf"/>
</dbReference>
<protein>
    <submittedName>
        <fullName evidence="3">ProQ/FINO family protein</fullName>
    </submittedName>
</protein>
<dbReference type="EMBL" id="FBYC01000004">
    <property type="protein sequence ID" value="CUX80740.1"/>
    <property type="molecule type" value="Genomic_DNA"/>
</dbReference>